<accession>A0ABP9DLD3</accession>
<dbReference type="Proteomes" id="UP001500298">
    <property type="component" value="Unassembled WGS sequence"/>
</dbReference>
<evidence type="ECO:0000313" key="7">
    <source>
        <dbReference type="Proteomes" id="UP001500298"/>
    </source>
</evidence>
<sequence>MNRLYTPFFILLSCWVLSACKYSASNQNDTFSSPKSLFVDQISSFTAGKVSIGTDIRIKLTKNISDSIRTVAVEDVFTFSPTIKGKAAWQDDRTLVFTPSSPLQSNHQYHVQANLKSIFPEIDPERSQFKFTFETLEQNFSYEVIGLKVYDQTDLTRVKLEGIIETADITPFDKVKKMLEAEQEGEGRAIDWKVGGKANTFHFTVNDIIRGKDDSEVELSFNGEAIGVDRSTEYEIDIPTLDTFEVTSTRIVRGNENYISVLFSDPINNRQNLNGLVAFNSTSKKPRIVVNLNELKVYPTHKTKTQEALKIFKGIENTAGYKLKEDYTAALQFAQIKPAVRLVNKDNKVIMPNSKGLVLPFEAVGLKAVDVTVIRVFENNMLQYFQTNALGESKQLRRVAKPVIRKTIPLNTTDVNDLNAWNRYTLDLEDILTTEQGALYQVEIGFNKANSLYFCAANEAIESLPQEEDNWDAEEETSYWDDVEYYYNPNYNWQERDNPCSASYYGRRRSASKMIFASDLGMIAKQRDGGKMAVFVTNLLNTSPLSGVEVEVYDYQQQLINREATDGNGKAIIELDSKPFVVVAKKDNQTGYLKVDDGSALSLSNFDITGTQVQKGLKGFIYGERGVWRPGDFIHLGFMLEDTEGTLPENHPVVMELYNPSNQLVYRKVNEVSVDHLYRFDFETLEDAPTGSWRAEAKVGGAVFSKTIKIETIKPNRLKIDLSFPKETFTAKDRAISGNLNVRWLSGAKANNLKAEYDLLLRPMKTTFKGYANVSFDDESKSFSSDRNQVFEGRVDNEGKAKININLGGVSKAPGALMVNLYGKVYEEGGEFSIGNTSVPFYPYTSFVGVKAPEGDRRGILLTDQDHSVRVVSVDAEGNPVDRNNISVELYKLNWKWWWDNSYDNISNYLSRSYKSPIAKGKIDTRNGEGSWNLRVNHPEWGRYYLKVEDPVSGHSAGQVVYLDWPGWAGKGKRGGLDGASMLDFGIEKEEYKVGEQITLSIPSTQGNRVLVSLETGSEQLQTFWVETEEGNTTISFEATPDMAPNIYAHITMIQPHEQTINDLPIRLYGVQSIKVIDQETVLEPVINMPKELRPEQTYTVEVSEKSGKAMAYTLAIVDEGLLDITNYKTPEPWSSFYSREALGIKTWDVYDDVMGAFSGKLEHLLAIGGDEEIAPKDQNETNRFKPVVEFLGPFKLEAGDKMVHTIKMPQYIGSVKTMVVATGNNAFGSSDLVTPVKQPLMISATLPRVAGPGESMKLPVNVFALEDKIKEVQLSIETSGALVAKGAKQQKVRFYNAGDKVIFFDLEAKELLGQGTVKVTAKSGGITATYDINLDIIPRNPGITVVSDTLLDSDAKWSYAYQPIGIAGENKAYVEVSTLPSLNIEQRLGYLIRYPHGCVEQTTSAVFAQLYLDKLMELTDEQKNEIQTNVDAGISRLKTFQLGNGGLSYWPGQEEANHWGTNYAGHFLVEAKKAGYAVPEGMLSQWISYQSNKAENWTASNGDGDHALIQAYRLYTLALAEQPALGAMNRMKEDLSLSTNAKWRLALAYAIAGYKDQAEVLIEGGNELIASTSEDAYRYTYGSETRDKAMLLETLTVLDKRTHAFEVLMKIASNMANKAHWMSTQTTAYSMIAIAKYAAEIGMEGETDVLVNVDGEEKELSGKEYLYQTSLQKADKKTSITLSNEGGSPVFVRVIRSGTPLTGTESSSKKNLSMEVTYEDMSGNVLDVTQLKQGTSFKAIVSVKNPGVNGHYKDMALTQIFPSGWEIINTRLDGSMALSTTDYMDIRDDRVMHYFDLKKNEVAEFEVLLNASYQGKYYLPAVTSAAMYDNTIYATKAGQWVTVVPEQ</sequence>
<proteinExistence type="inferred from homology"/>
<feature type="domain" description="Alpha-2-macroglobulin bait region" evidence="4">
    <location>
        <begin position="983"/>
        <end position="1125"/>
    </location>
</feature>
<keyword evidence="7" id="KW-1185">Reference proteome</keyword>
<organism evidence="6 7">
    <name type="scientific">Algivirga pacifica</name>
    <dbReference type="NCBI Taxonomy" id="1162670"/>
    <lineage>
        <taxon>Bacteria</taxon>
        <taxon>Pseudomonadati</taxon>
        <taxon>Bacteroidota</taxon>
        <taxon>Cytophagia</taxon>
        <taxon>Cytophagales</taxon>
        <taxon>Flammeovirgaceae</taxon>
        <taxon>Algivirga</taxon>
    </lineage>
</organism>
<gene>
    <name evidence="6" type="ORF">GCM10023331_39330</name>
</gene>
<evidence type="ECO:0000256" key="1">
    <source>
        <dbReference type="ARBA" id="ARBA00010556"/>
    </source>
</evidence>
<evidence type="ECO:0000259" key="5">
    <source>
        <dbReference type="SMART" id="SM01360"/>
    </source>
</evidence>
<dbReference type="InterPro" id="IPR047565">
    <property type="entry name" value="Alpha-macroglob_thiol-ester_cl"/>
</dbReference>
<dbReference type="RefSeq" id="WP_345374976.1">
    <property type="nucleotide sequence ID" value="NZ_BAABJX010000065.1"/>
</dbReference>
<dbReference type="SMART" id="SM01419">
    <property type="entry name" value="Thiol-ester_cl"/>
    <property type="match status" value="1"/>
</dbReference>
<dbReference type="InterPro" id="IPR002890">
    <property type="entry name" value="MG2"/>
</dbReference>
<dbReference type="InterPro" id="IPR051802">
    <property type="entry name" value="YfhM-like"/>
</dbReference>
<dbReference type="PANTHER" id="PTHR40094:SF1">
    <property type="entry name" value="UBIQUITIN DOMAIN-CONTAINING PROTEIN"/>
    <property type="match status" value="1"/>
</dbReference>
<dbReference type="InterPro" id="IPR011626">
    <property type="entry name" value="Alpha-macroglobulin_TED"/>
</dbReference>
<dbReference type="InterPro" id="IPR008930">
    <property type="entry name" value="Terpenoid_cyclase/PrenylTrfase"/>
</dbReference>
<dbReference type="InterPro" id="IPR041462">
    <property type="entry name" value="Bact_A2M_MG6"/>
</dbReference>
<protein>
    <submittedName>
        <fullName evidence="6">MG2 domain-containing protein</fullName>
    </submittedName>
</protein>
<comment type="similarity">
    <text evidence="1">Belongs to the protease inhibitor I39 (alpha-2-macroglobulin) family. Bacterial alpha-2-macroglobulin subfamily.</text>
</comment>
<dbReference type="PROSITE" id="PS51257">
    <property type="entry name" value="PROKAR_LIPOPROTEIN"/>
    <property type="match status" value="1"/>
</dbReference>
<feature type="domain" description="Alpha-2-macroglobulin" evidence="5">
    <location>
        <begin position="1188"/>
        <end position="1277"/>
    </location>
</feature>
<dbReference type="Pfam" id="PF00207">
    <property type="entry name" value="A2M"/>
    <property type="match status" value="1"/>
</dbReference>
<dbReference type="InterPro" id="IPR041203">
    <property type="entry name" value="Bact_A2M_MG5"/>
</dbReference>
<evidence type="ECO:0000256" key="2">
    <source>
        <dbReference type="ARBA" id="ARBA00022729"/>
    </source>
</evidence>
<dbReference type="InterPro" id="IPR041246">
    <property type="entry name" value="Bact_MG10"/>
</dbReference>
<dbReference type="InterPro" id="IPR021868">
    <property type="entry name" value="Alpha_2_Macroglob_MG3"/>
</dbReference>
<dbReference type="Pfam" id="PF07703">
    <property type="entry name" value="A2M_BRD"/>
    <property type="match status" value="1"/>
</dbReference>
<dbReference type="Pfam" id="PF17972">
    <property type="entry name" value="bMG5"/>
    <property type="match status" value="1"/>
</dbReference>
<dbReference type="Gene3D" id="2.60.40.1930">
    <property type="match status" value="1"/>
</dbReference>
<evidence type="ECO:0000259" key="4">
    <source>
        <dbReference type="SMART" id="SM01359"/>
    </source>
</evidence>
<dbReference type="Pfam" id="PF17973">
    <property type="entry name" value="bMG10"/>
    <property type="match status" value="1"/>
</dbReference>
<keyword evidence="2 3" id="KW-0732">Signal</keyword>
<feature type="signal peptide" evidence="3">
    <location>
        <begin position="1"/>
        <end position="18"/>
    </location>
</feature>
<dbReference type="InterPro" id="IPR001599">
    <property type="entry name" value="Macroglobln_a2"/>
</dbReference>
<evidence type="ECO:0000256" key="3">
    <source>
        <dbReference type="SAM" id="SignalP"/>
    </source>
</evidence>
<comment type="caution">
    <text evidence="6">The sequence shown here is derived from an EMBL/GenBank/DDBJ whole genome shotgun (WGS) entry which is preliminary data.</text>
</comment>
<dbReference type="EMBL" id="BAABJX010000065">
    <property type="protein sequence ID" value="GAA4850784.1"/>
    <property type="molecule type" value="Genomic_DNA"/>
</dbReference>
<feature type="chain" id="PRO_5046890531" evidence="3">
    <location>
        <begin position="19"/>
        <end position="1848"/>
    </location>
</feature>
<dbReference type="InterPro" id="IPR011625">
    <property type="entry name" value="A2M_N_BRD"/>
</dbReference>
<dbReference type="SMART" id="SM01360">
    <property type="entry name" value="A2M"/>
    <property type="match status" value="1"/>
</dbReference>
<reference evidence="7" key="1">
    <citation type="journal article" date="2019" name="Int. J. Syst. Evol. Microbiol.">
        <title>The Global Catalogue of Microorganisms (GCM) 10K type strain sequencing project: providing services to taxonomists for standard genome sequencing and annotation.</title>
        <authorList>
            <consortium name="The Broad Institute Genomics Platform"/>
            <consortium name="The Broad Institute Genome Sequencing Center for Infectious Disease"/>
            <person name="Wu L."/>
            <person name="Ma J."/>
        </authorList>
    </citation>
    <scope>NUCLEOTIDE SEQUENCE [LARGE SCALE GENOMIC DNA]</scope>
    <source>
        <strain evidence="7">JCM 18326</strain>
    </source>
</reference>
<evidence type="ECO:0000313" key="6">
    <source>
        <dbReference type="EMBL" id="GAA4850784.1"/>
    </source>
</evidence>
<dbReference type="SUPFAM" id="SSF48239">
    <property type="entry name" value="Terpenoid cyclases/Protein prenyltransferases"/>
    <property type="match status" value="1"/>
</dbReference>
<dbReference type="Pfam" id="PF07678">
    <property type="entry name" value="TED_complement"/>
    <property type="match status" value="1"/>
</dbReference>
<dbReference type="Pfam" id="PF11974">
    <property type="entry name" value="bMG3"/>
    <property type="match status" value="1"/>
</dbReference>
<dbReference type="CDD" id="cd02891">
    <property type="entry name" value="A2M_like"/>
    <property type="match status" value="1"/>
</dbReference>
<dbReference type="Pfam" id="PF17962">
    <property type="entry name" value="bMG6"/>
    <property type="match status" value="1"/>
</dbReference>
<dbReference type="SMART" id="SM01359">
    <property type="entry name" value="A2M_N_2"/>
    <property type="match status" value="1"/>
</dbReference>
<name>A0ABP9DLD3_9BACT</name>
<dbReference type="Gene3D" id="1.50.10.20">
    <property type="match status" value="1"/>
</dbReference>
<dbReference type="Pfam" id="PF01835">
    <property type="entry name" value="MG2"/>
    <property type="match status" value="1"/>
</dbReference>
<dbReference type="Gene3D" id="2.60.40.3710">
    <property type="match status" value="1"/>
</dbReference>
<dbReference type="PANTHER" id="PTHR40094">
    <property type="entry name" value="ALPHA-2-MACROGLOBULIN HOMOLOG"/>
    <property type="match status" value="1"/>
</dbReference>